<gene>
    <name evidence="2" type="ORF">GCM10023205_40770</name>
</gene>
<dbReference type="EMBL" id="BAABHS010000014">
    <property type="protein sequence ID" value="GAA4970933.1"/>
    <property type="molecule type" value="Genomic_DNA"/>
</dbReference>
<evidence type="ECO:0000313" key="2">
    <source>
        <dbReference type="EMBL" id="GAA4970933.1"/>
    </source>
</evidence>
<reference evidence="3" key="1">
    <citation type="journal article" date="2019" name="Int. J. Syst. Evol. Microbiol.">
        <title>The Global Catalogue of Microorganisms (GCM) 10K type strain sequencing project: providing services to taxonomists for standard genome sequencing and annotation.</title>
        <authorList>
            <consortium name="The Broad Institute Genomics Platform"/>
            <consortium name="The Broad Institute Genome Sequencing Center for Infectious Disease"/>
            <person name="Wu L."/>
            <person name="Ma J."/>
        </authorList>
    </citation>
    <scope>NUCLEOTIDE SEQUENCE [LARGE SCALE GENOMIC DNA]</scope>
    <source>
        <strain evidence="3">JCM 17986</strain>
    </source>
</reference>
<organism evidence="2 3">
    <name type="scientific">Yinghuangia aomiensis</name>
    <dbReference type="NCBI Taxonomy" id="676205"/>
    <lineage>
        <taxon>Bacteria</taxon>
        <taxon>Bacillati</taxon>
        <taxon>Actinomycetota</taxon>
        <taxon>Actinomycetes</taxon>
        <taxon>Kitasatosporales</taxon>
        <taxon>Streptomycetaceae</taxon>
        <taxon>Yinghuangia</taxon>
    </lineage>
</organism>
<sequence length="50" mass="5322">MDVDESEDEDSHVEGSAAEACDGCGGTMELGLLDRDAPVLQHTRDRSLGM</sequence>
<feature type="region of interest" description="Disordered" evidence="1">
    <location>
        <begin position="1"/>
        <end position="22"/>
    </location>
</feature>
<keyword evidence="3" id="KW-1185">Reference proteome</keyword>
<evidence type="ECO:0000313" key="3">
    <source>
        <dbReference type="Proteomes" id="UP001500466"/>
    </source>
</evidence>
<evidence type="ECO:0000256" key="1">
    <source>
        <dbReference type="SAM" id="MobiDB-lite"/>
    </source>
</evidence>
<proteinExistence type="predicted"/>
<feature type="compositionally biased region" description="Acidic residues" evidence="1">
    <location>
        <begin position="1"/>
        <end position="11"/>
    </location>
</feature>
<protein>
    <submittedName>
        <fullName evidence="2">Uncharacterized protein</fullName>
    </submittedName>
</protein>
<comment type="caution">
    <text evidence="2">The sequence shown here is derived from an EMBL/GenBank/DDBJ whole genome shotgun (WGS) entry which is preliminary data.</text>
</comment>
<name>A0ABP9HH74_9ACTN</name>
<accession>A0ABP9HH74</accession>
<dbReference type="Proteomes" id="UP001500466">
    <property type="component" value="Unassembled WGS sequence"/>
</dbReference>